<dbReference type="EMBL" id="AZBU02000006">
    <property type="protein sequence ID" value="TKR72330.1"/>
    <property type="molecule type" value="Genomic_DNA"/>
</dbReference>
<dbReference type="InterPro" id="IPR053286">
    <property type="entry name" value="Nematode_rcpt-like_srab"/>
</dbReference>
<evidence type="ECO:0000313" key="6">
    <source>
        <dbReference type="EMBL" id="TKR72330.1"/>
    </source>
</evidence>
<comment type="caution">
    <text evidence="6">The sequence shown here is derived from an EMBL/GenBank/DDBJ whole genome shotgun (WGS) entry which is preliminary data.</text>
</comment>
<feature type="transmembrane region" description="Helical" evidence="5">
    <location>
        <begin position="12"/>
        <end position="35"/>
    </location>
</feature>
<keyword evidence="3 5" id="KW-1133">Transmembrane helix</keyword>
<reference evidence="6 7" key="1">
    <citation type="journal article" date="2015" name="Genome Biol.">
        <title>Comparative genomics of Steinernema reveals deeply conserved gene regulatory networks.</title>
        <authorList>
            <person name="Dillman A.R."/>
            <person name="Macchietto M."/>
            <person name="Porter C.F."/>
            <person name="Rogers A."/>
            <person name="Williams B."/>
            <person name="Antoshechkin I."/>
            <person name="Lee M.M."/>
            <person name="Goodwin Z."/>
            <person name="Lu X."/>
            <person name="Lewis E.E."/>
            <person name="Goodrich-Blair H."/>
            <person name="Stock S.P."/>
            <person name="Adams B.J."/>
            <person name="Sternberg P.W."/>
            <person name="Mortazavi A."/>
        </authorList>
    </citation>
    <scope>NUCLEOTIDE SEQUENCE [LARGE SCALE GENOMIC DNA]</scope>
    <source>
        <strain evidence="6 7">ALL</strain>
    </source>
</reference>
<organism evidence="6 7">
    <name type="scientific">Steinernema carpocapsae</name>
    <name type="common">Entomopathogenic nematode</name>
    <dbReference type="NCBI Taxonomy" id="34508"/>
    <lineage>
        <taxon>Eukaryota</taxon>
        <taxon>Metazoa</taxon>
        <taxon>Ecdysozoa</taxon>
        <taxon>Nematoda</taxon>
        <taxon>Chromadorea</taxon>
        <taxon>Rhabditida</taxon>
        <taxon>Tylenchina</taxon>
        <taxon>Panagrolaimomorpha</taxon>
        <taxon>Strongyloidoidea</taxon>
        <taxon>Steinernematidae</taxon>
        <taxon>Steinernema</taxon>
    </lineage>
</organism>
<evidence type="ECO:0000256" key="1">
    <source>
        <dbReference type="ARBA" id="ARBA00004141"/>
    </source>
</evidence>
<keyword evidence="4 5" id="KW-0472">Membrane</keyword>
<evidence type="ECO:0000256" key="3">
    <source>
        <dbReference type="ARBA" id="ARBA00022989"/>
    </source>
</evidence>
<protein>
    <recommendedName>
        <fullName evidence="8">G-protein coupled receptors family 1 profile domain-containing protein</fullName>
    </recommendedName>
</protein>
<sequence>MQDNTTTYNFVYTVGVEIELILQLIQICLAIYFIVRLRNISLMHVNLRVILHPRRLPNHDPSAYLLYSGISDQLLSSHKMESSSFERCLVIRFFYDMALTVLAFTIPMIAVERTIATFSSGCYEKKTKPYLGFAIVTVMYCVGIVYSSVFVWHDYAHNSAAYAQMPSCHLMFTNPGVMFYLAVSCCIGFSCAIALLCFLYFYNVNKQKQYGCHKLGSRYQYAENVATLKVLVPTVTGYLASLIVSMTLIALHYFKSAYMVSSDWLYEQIFNINVVIFILYFVGMFLCLYAPLKKQFIKDLEKLFSLPRSQDGPSSSIVNADHTKTTDIYFKQLQSDWK</sequence>
<accession>A0A4U5MRP6</accession>
<dbReference type="PANTHER" id="PTHR46561">
    <property type="entry name" value="SERPENTINE RECEPTOR, CLASS AB (CLASS A-LIKE)-RELATED"/>
    <property type="match status" value="1"/>
</dbReference>
<feature type="transmembrane region" description="Helical" evidence="5">
    <location>
        <begin position="230"/>
        <end position="254"/>
    </location>
</feature>
<dbReference type="OrthoDB" id="5779710at2759"/>
<evidence type="ECO:0000256" key="4">
    <source>
        <dbReference type="ARBA" id="ARBA00023136"/>
    </source>
</evidence>
<dbReference type="Gene3D" id="1.20.1070.10">
    <property type="entry name" value="Rhodopsin 7-helix transmembrane proteins"/>
    <property type="match status" value="1"/>
</dbReference>
<dbReference type="CDD" id="cd00637">
    <property type="entry name" value="7tm_classA_rhodopsin-like"/>
    <property type="match status" value="1"/>
</dbReference>
<evidence type="ECO:0000313" key="7">
    <source>
        <dbReference type="Proteomes" id="UP000298663"/>
    </source>
</evidence>
<dbReference type="Proteomes" id="UP000298663">
    <property type="component" value="Unassembled WGS sequence"/>
</dbReference>
<keyword evidence="7" id="KW-1185">Reference proteome</keyword>
<dbReference type="Pfam" id="PF10292">
    <property type="entry name" value="7TM_GPCR_Srab"/>
    <property type="match status" value="1"/>
</dbReference>
<feature type="transmembrane region" description="Helical" evidence="5">
    <location>
        <begin position="130"/>
        <end position="152"/>
    </location>
</feature>
<dbReference type="AlphaFoldDB" id="A0A4U5MRP6"/>
<gene>
    <name evidence="6" type="ORF">L596_019799</name>
</gene>
<evidence type="ECO:0008006" key="8">
    <source>
        <dbReference type="Google" id="ProtNLM"/>
    </source>
</evidence>
<evidence type="ECO:0000256" key="5">
    <source>
        <dbReference type="SAM" id="Phobius"/>
    </source>
</evidence>
<comment type="subcellular location">
    <subcellularLocation>
        <location evidence="1">Membrane</location>
        <topology evidence="1">Multi-pass membrane protein</topology>
    </subcellularLocation>
</comment>
<reference evidence="6 7" key="2">
    <citation type="journal article" date="2019" name="G3 (Bethesda)">
        <title>Hybrid Assembly of the Genome of the Entomopathogenic Nematode Steinernema carpocapsae Identifies the X-Chromosome.</title>
        <authorList>
            <person name="Serra L."/>
            <person name="Macchietto M."/>
            <person name="Macias-Munoz A."/>
            <person name="McGill C.J."/>
            <person name="Rodriguez I.M."/>
            <person name="Rodriguez B."/>
            <person name="Murad R."/>
            <person name="Mortazavi A."/>
        </authorList>
    </citation>
    <scope>NUCLEOTIDE SEQUENCE [LARGE SCALE GENOMIC DNA]</scope>
    <source>
        <strain evidence="6 7">ALL</strain>
    </source>
</reference>
<name>A0A4U5MRP6_STECR</name>
<feature type="transmembrane region" description="Helical" evidence="5">
    <location>
        <begin position="274"/>
        <end position="292"/>
    </location>
</feature>
<feature type="transmembrane region" description="Helical" evidence="5">
    <location>
        <begin position="89"/>
        <end position="110"/>
    </location>
</feature>
<evidence type="ECO:0000256" key="2">
    <source>
        <dbReference type="ARBA" id="ARBA00022692"/>
    </source>
</evidence>
<dbReference type="PANTHER" id="PTHR46561:SF11">
    <property type="entry name" value="SERPENTINE RECEPTOR CLASS ALPHA_BETA-14"/>
    <property type="match status" value="1"/>
</dbReference>
<proteinExistence type="predicted"/>
<dbReference type="SUPFAM" id="SSF81321">
    <property type="entry name" value="Family A G protein-coupled receptor-like"/>
    <property type="match status" value="1"/>
</dbReference>
<feature type="transmembrane region" description="Helical" evidence="5">
    <location>
        <begin position="177"/>
        <end position="201"/>
    </location>
</feature>
<dbReference type="GO" id="GO:0016020">
    <property type="term" value="C:membrane"/>
    <property type="evidence" value="ECO:0007669"/>
    <property type="project" value="UniProtKB-SubCell"/>
</dbReference>
<dbReference type="InterPro" id="IPR019408">
    <property type="entry name" value="7TM_GPCR_serpentine_rcpt_Srab"/>
</dbReference>
<keyword evidence="2 5" id="KW-0812">Transmembrane</keyword>